<protein>
    <submittedName>
        <fullName evidence="1">Uncharacterized protein</fullName>
    </submittedName>
</protein>
<name>A0A6C0BFZ2_9ZZZZ</name>
<dbReference type="AlphaFoldDB" id="A0A6C0BFZ2"/>
<sequence length="107" mass="12246">MSLKMPRTTDEQYAIIRNYTAEQREEDKARIRKTGAAKMAAIHAVARAEWDAKVAATMEAEKASKQPDKKEQCPSHYIQIPTNDVVLRLTPQAPRAYQFQSQQTDPW</sequence>
<dbReference type="EMBL" id="MN739157">
    <property type="protein sequence ID" value="QHS91255.1"/>
    <property type="molecule type" value="Genomic_DNA"/>
</dbReference>
<reference evidence="1" key="1">
    <citation type="journal article" date="2020" name="Nature">
        <title>Giant virus diversity and host interactions through global metagenomics.</title>
        <authorList>
            <person name="Schulz F."/>
            <person name="Roux S."/>
            <person name="Paez-Espino D."/>
            <person name="Jungbluth S."/>
            <person name="Walsh D.A."/>
            <person name="Denef V.J."/>
            <person name="McMahon K.D."/>
            <person name="Konstantinidis K.T."/>
            <person name="Eloe-Fadrosh E.A."/>
            <person name="Kyrpides N.C."/>
            <person name="Woyke T."/>
        </authorList>
    </citation>
    <scope>NUCLEOTIDE SEQUENCE</scope>
    <source>
        <strain evidence="1">GVMAG-M-3300013004-44</strain>
    </source>
</reference>
<proteinExistence type="predicted"/>
<organism evidence="1">
    <name type="scientific">viral metagenome</name>
    <dbReference type="NCBI Taxonomy" id="1070528"/>
    <lineage>
        <taxon>unclassified sequences</taxon>
        <taxon>metagenomes</taxon>
        <taxon>organismal metagenomes</taxon>
    </lineage>
</organism>
<evidence type="ECO:0000313" key="1">
    <source>
        <dbReference type="EMBL" id="QHS91255.1"/>
    </source>
</evidence>
<accession>A0A6C0BFZ2</accession>